<organism evidence="4 5">
    <name type="scientific">Punica granatum</name>
    <name type="common">Pomegranate</name>
    <dbReference type="NCBI Taxonomy" id="22663"/>
    <lineage>
        <taxon>Eukaryota</taxon>
        <taxon>Viridiplantae</taxon>
        <taxon>Streptophyta</taxon>
        <taxon>Embryophyta</taxon>
        <taxon>Tracheophyta</taxon>
        <taxon>Spermatophyta</taxon>
        <taxon>Magnoliopsida</taxon>
        <taxon>eudicotyledons</taxon>
        <taxon>Gunneridae</taxon>
        <taxon>Pentapetalae</taxon>
        <taxon>rosids</taxon>
        <taxon>malvids</taxon>
        <taxon>Myrtales</taxon>
        <taxon>Lythraceae</taxon>
        <taxon>Punica</taxon>
    </lineage>
</organism>
<dbReference type="PROSITE" id="PS51375">
    <property type="entry name" value="PPR"/>
    <property type="match status" value="2"/>
</dbReference>
<reference evidence="5" key="2">
    <citation type="submission" date="2025-08" db="UniProtKB">
        <authorList>
            <consortium name="RefSeq"/>
        </authorList>
    </citation>
    <scope>IDENTIFICATION</scope>
    <source>
        <tissue evidence="5">Leaf</tissue>
    </source>
</reference>
<sequence length="291" mass="33639">MEESLPRLEDRQLTSLEPIEEINVGTEEEPRTLKIGTSLDPTQRARMIDFLTSVELSHGLVEKLLHRFRDAWKSALGVFRWAESRSSFCHVPKAYDAIVDILGKSKQMERMRGMLDEMLKRGFVNLNTVSKVMRRFAGAGLWRDAVWIFDELENLGLEKNIETMNLLLDTLCKEGKVEQAHEIFLALKPHIPPDAYTFNIFIHGWCKLDRVDEALWTIQEMKGHGTQACVISYSIIIRCYCCLHDFVKVYELFDEMHGQGSPPNIATYSTVMNYLIVFEIFQLHFMLGFDV</sequence>
<dbReference type="OrthoDB" id="185373at2759"/>
<dbReference type="Pfam" id="PF01535">
    <property type="entry name" value="PPR"/>
    <property type="match status" value="2"/>
</dbReference>
<dbReference type="AlphaFoldDB" id="A0A6P8DM94"/>
<accession>A0A6P8DM94</accession>
<evidence type="ECO:0000256" key="2">
    <source>
        <dbReference type="ARBA" id="ARBA00022737"/>
    </source>
</evidence>
<dbReference type="NCBIfam" id="TIGR00756">
    <property type="entry name" value="PPR"/>
    <property type="match status" value="3"/>
</dbReference>
<dbReference type="GeneID" id="116204755"/>
<feature type="repeat" description="PPR" evidence="3">
    <location>
        <begin position="229"/>
        <end position="263"/>
    </location>
</feature>
<dbReference type="Gene3D" id="1.25.40.10">
    <property type="entry name" value="Tetratricopeptide repeat domain"/>
    <property type="match status" value="2"/>
</dbReference>
<dbReference type="InterPro" id="IPR051240">
    <property type="entry name" value="Mito_RNA-Proc/Resp"/>
</dbReference>
<dbReference type="PANTHER" id="PTHR47933">
    <property type="entry name" value="PENTATRICOPEPTIDE REPEAT-CONTAINING PROTEIN 1, MITOCHONDRIAL"/>
    <property type="match status" value="1"/>
</dbReference>
<keyword evidence="4" id="KW-1185">Reference proteome</keyword>
<evidence type="ECO:0000313" key="4">
    <source>
        <dbReference type="Proteomes" id="UP000515151"/>
    </source>
</evidence>
<protein>
    <submittedName>
        <fullName evidence="5">Pentatricopeptide repeat-containing protein At3g04130, mitochondrial-like</fullName>
    </submittedName>
</protein>
<dbReference type="PANTHER" id="PTHR47933:SF8">
    <property type="entry name" value="OS02G0601600 PROTEIN"/>
    <property type="match status" value="1"/>
</dbReference>
<dbReference type="Proteomes" id="UP000515151">
    <property type="component" value="Chromosome 1"/>
</dbReference>
<dbReference type="InterPro" id="IPR011990">
    <property type="entry name" value="TPR-like_helical_dom_sf"/>
</dbReference>
<keyword evidence="2" id="KW-0677">Repeat</keyword>
<name>A0A6P8DM94_PUNGR</name>
<evidence type="ECO:0000256" key="3">
    <source>
        <dbReference type="PROSITE-ProRule" id="PRU00708"/>
    </source>
</evidence>
<feature type="repeat" description="PPR" evidence="3">
    <location>
        <begin position="194"/>
        <end position="228"/>
    </location>
</feature>
<dbReference type="GO" id="GO:0003729">
    <property type="term" value="F:mRNA binding"/>
    <property type="evidence" value="ECO:0007669"/>
    <property type="project" value="TreeGrafter"/>
</dbReference>
<gene>
    <name evidence="5" type="primary">LOC116204755</name>
</gene>
<comment type="similarity">
    <text evidence="1">Belongs to the PPR family. P subfamily.</text>
</comment>
<proteinExistence type="inferred from homology"/>
<dbReference type="RefSeq" id="XP_031392883.1">
    <property type="nucleotide sequence ID" value="XM_031537023.1"/>
</dbReference>
<dbReference type="Pfam" id="PF13041">
    <property type="entry name" value="PPR_2"/>
    <property type="match status" value="2"/>
</dbReference>
<evidence type="ECO:0000313" key="5">
    <source>
        <dbReference type="RefSeq" id="XP_031392883.1"/>
    </source>
</evidence>
<reference evidence="4" key="1">
    <citation type="journal article" date="2020" name="Plant Biotechnol. J.">
        <title>The pomegranate (Punica granatum L.) draft genome dissects genetic divergence between soft- and hard-seeded cultivars.</title>
        <authorList>
            <person name="Luo X."/>
            <person name="Li H."/>
            <person name="Wu Z."/>
            <person name="Yao W."/>
            <person name="Zhao P."/>
            <person name="Cao D."/>
            <person name="Yu H."/>
            <person name="Li K."/>
            <person name="Poudel K."/>
            <person name="Zhao D."/>
            <person name="Zhang F."/>
            <person name="Xia X."/>
            <person name="Chen L."/>
            <person name="Wang Q."/>
            <person name="Jing D."/>
            <person name="Cao S."/>
        </authorList>
    </citation>
    <scope>NUCLEOTIDE SEQUENCE [LARGE SCALE GENOMIC DNA]</scope>
    <source>
        <strain evidence="4">cv. Tunisia</strain>
    </source>
</reference>
<dbReference type="InterPro" id="IPR002885">
    <property type="entry name" value="PPR_rpt"/>
</dbReference>
<evidence type="ECO:0000256" key="1">
    <source>
        <dbReference type="ARBA" id="ARBA00007626"/>
    </source>
</evidence>